<dbReference type="AlphaFoldDB" id="A0A0N1MVR7"/>
<dbReference type="Pfam" id="PF00903">
    <property type="entry name" value="Glyoxalase"/>
    <property type="match status" value="1"/>
</dbReference>
<sequence>MANLACEEIKAFVPAKDFIVSNHFYKDMGFEIAWESPEMAYFYHGDCSFLLQNFYNAEHANNFMMHLLVQDVYAWHAQLKSAGLIEKYDVKMSEPRLQVWNMIDFVLYDPSGVLWRISQNNNES</sequence>
<dbReference type="SUPFAM" id="SSF54593">
    <property type="entry name" value="Glyoxalase/Bleomycin resistance protein/Dihydroxybiphenyl dioxygenase"/>
    <property type="match status" value="1"/>
</dbReference>
<dbReference type="STRING" id="187330.AMS58_05540"/>
<dbReference type="InterPro" id="IPR029068">
    <property type="entry name" value="Glyas_Bleomycin-R_OHBP_Dase"/>
</dbReference>
<dbReference type="EMBL" id="LHPH01000001">
    <property type="protein sequence ID" value="KPH65706.1"/>
    <property type="molecule type" value="Genomic_DNA"/>
</dbReference>
<keyword evidence="3" id="KW-1185">Reference proteome</keyword>
<comment type="caution">
    <text evidence="2">The sequence shown here is derived from an EMBL/GenBank/DDBJ whole genome shotgun (WGS) entry which is preliminary data.</text>
</comment>
<dbReference type="Proteomes" id="UP000037848">
    <property type="component" value="Unassembled WGS sequence"/>
</dbReference>
<feature type="domain" description="Glyoxalase/fosfomycin resistance/dioxygenase" evidence="1">
    <location>
        <begin position="17"/>
        <end position="117"/>
    </location>
</feature>
<organism evidence="2 3">
    <name type="scientific">Pseudoalteromonas porphyrae</name>
    <dbReference type="NCBI Taxonomy" id="187330"/>
    <lineage>
        <taxon>Bacteria</taxon>
        <taxon>Pseudomonadati</taxon>
        <taxon>Pseudomonadota</taxon>
        <taxon>Gammaproteobacteria</taxon>
        <taxon>Alteromonadales</taxon>
        <taxon>Pseudoalteromonadaceae</taxon>
        <taxon>Pseudoalteromonas</taxon>
    </lineage>
</organism>
<gene>
    <name evidence="2" type="ORF">ADS77_00845</name>
</gene>
<evidence type="ECO:0000259" key="1">
    <source>
        <dbReference type="Pfam" id="PF00903"/>
    </source>
</evidence>
<dbReference type="Gene3D" id="3.10.180.10">
    <property type="entry name" value="2,3-Dihydroxybiphenyl 1,2-Dioxygenase, domain 1"/>
    <property type="match status" value="1"/>
</dbReference>
<dbReference type="RefSeq" id="WP_054204037.1">
    <property type="nucleotide sequence ID" value="NZ_LHPH01000001.1"/>
</dbReference>
<dbReference type="CDD" id="cd08356">
    <property type="entry name" value="VOC_CChe_VCA0619_like"/>
    <property type="match status" value="1"/>
</dbReference>
<dbReference type="PATRIC" id="fig|187330.3.peg.176"/>
<reference evidence="2 3" key="1">
    <citation type="submission" date="2015-08" db="EMBL/GenBank/DDBJ databases">
        <title>Draft Genome Sequence of Pseudoalteromonas porphyrae UCD-SED14.</title>
        <authorList>
            <person name="Coil D.A."/>
            <person name="Jospin G."/>
            <person name="Lee R.D."/>
            <person name="Eisen J.A."/>
        </authorList>
    </citation>
    <scope>NUCLEOTIDE SEQUENCE [LARGE SCALE GENOMIC DNA]</scope>
    <source>
        <strain evidence="2 3">UCD-SED14</strain>
    </source>
</reference>
<proteinExistence type="predicted"/>
<name>A0A0N1MVR7_9GAMM</name>
<protein>
    <submittedName>
        <fullName evidence="2">Glyoxalase</fullName>
    </submittedName>
</protein>
<dbReference type="InterPro" id="IPR004360">
    <property type="entry name" value="Glyas_Fos-R_dOase_dom"/>
</dbReference>
<evidence type="ECO:0000313" key="3">
    <source>
        <dbReference type="Proteomes" id="UP000037848"/>
    </source>
</evidence>
<accession>A0A0N1MVR7</accession>
<dbReference type="OrthoDB" id="674527at2"/>
<evidence type="ECO:0000313" key="2">
    <source>
        <dbReference type="EMBL" id="KPH65706.1"/>
    </source>
</evidence>